<dbReference type="Gene3D" id="2.160.20.60">
    <property type="entry name" value="Glutamate synthase, alpha subunit, C-terminal domain"/>
    <property type="match status" value="1"/>
</dbReference>
<name>A0A538SQX9_UNCEI</name>
<dbReference type="EMBL" id="VBOU01000080">
    <property type="protein sequence ID" value="TMQ53783.1"/>
    <property type="molecule type" value="Genomic_DNA"/>
</dbReference>
<evidence type="ECO:0000256" key="1">
    <source>
        <dbReference type="SAM" id="MobiDB-lite"/>
    </source>
</evidence>
<dbReference type="InterPro" id="IPR002489">
    <property type="entry name" value="Glu_synth_asu_C"/>
</dbReference>
<dbReference type="GO" id="GO:0016491">
    <property type="term" value="F:oxidoreductase activity"/>
    <property type="evidence" value="ECO:0007669"/>
    <property type="project" value="InterPro"/>
</dbReference>
<dbReference type="PANTHER" id="PTHR39673">
    <property type="entry name" value="TUNGSTEN FORMYLMETHANOFURAN DEHYDROGENASE, SUBUNIT C (FWDC)"/>
    <property type="match status" value="1"/>
</dbReference>
<proteinExistence type="predicted"/>
<dbReference type="SUPFAM" id="SSF69336">
    <property type="entry name" value="Alpha subunit of glutamate synthase, C-terminal domain"/>
    <property type="match status" value="1"/>
</dbReference>
<dbReference type="PANTHER" id="PTHR39673:SF5">
    <property type="entry name" value="TUNGSTEN-CONTAINING FORMYLMETHANOFURAN DEHYDROGENASE 2 SUBUNIT C"/>
    <property type="match status" value="1"/>
</dbReference>
<evidence type="ECO:0000313" key="3">
    <source>
        <dbReference type="EMBL" id="TMQ53783.1"/>
    </source>
</evidence>
<dbReference type="PROSITE" id="PS51278">
    <property type="entry name" value="GATASE_TYPE_2"/>
    <property type="match status" value="1"/>
</dbReference>
<protein>
    <submittedName>
        <fullName evidence="3">Glutamate synthase</fullName>
    </submittedName>
</protein>
<feature type="domain" description="Glutamine amidotransferase type-2" evidence="2">
    <location>
        <begin position="32"/>
        <end position="417"/>
    </location>
</feature>
<dbReference type="InterPro" id="IPR017932">
    <property type="entry name" value="GATase_2_dom"/>
</dbReference>
<dbReference type="AlphaFoldDB" id="A0A538SQX9"/>
<accession>A0A538SQX9</accession>
<dbReference type="InterPro" id="IPR029055">
    <property type="entry name" value="Ntn_hydrolases_N"/>
</dbReference>
<dbReference type="Proteomes" id="UP000319829">
    <property type="component" value="Unassembled WGS sequence"/>
</dbReference>
<dbReference type="InterPro" id="IPR036485">
    <property type="entry name" value="Glu_synth_asu_C_sf"/>
</dbReference>
<organism evidence="3 4">
    <name type="scientific">Eiseniibacteriota bacterium</name>
    <dbReference type="NCBI Taxonomy" id="2212470"/>
    <lineage>
        <taxon>Bacteria</taxon>
        <taxon>Candidatus Eiseniibacteriota</taxon>
    </lineage>
</organism>
<evidence type="ECO:0000259" key="2">
    <source>
        <dbReference type="PROSITE" id="PS51278"/>
    </source>
</evidence>
<gene>
    <name evidence="3" type="ORF">E6K74_08495</name>
</gene>
<reference evidence="3 4" key="1">
    <citation type="journal article" date="2019" name="Nat. Microbiol.">
        <title>Mediterranean grassland soil C-N compound turnover is dependent on rainfall and depth, and is mediated by genomically divergent microorganisms.</title>
        <authorList>
            <person name="Diamond S."/>
            <person name="Andeer P.F."/>
            <person name="Li Z."/>
            <person name="Crits-Christoph A."/>
            <person name="Burstein D."/>
            <person name="Anantharaman K."/>
            <person name="Lane K.R."/>
            <person name="Thomas B.C."/>
            <person name="Pan C."/>
            <person name="Northen T.R."/>
            <person name="Banfield J.F."/>
        </authorList>
    </citation>
    <scope>NUCLEOTIDE SEQUENCE [LARGE SCALE GENOMIC DNA]</scope>
    <source>
        <strain evidence="3">WS_4</strain>
    </source>
</reference>
<dbReference type="Pfam" id="PF01493">
    <property type="entry name" value="GXGXG"/>
    <property type="match status" value="1"/>
</dbReference>
<dbReference type="SUPFAM" id="SSF56235">
    <property type="entry name" value="N-terminal nucleophile aminohydrolases (Ntn hydrolases)"/>
    <property type="match status" value="1"/>
</dbReference>
<sequence length="860" mass="93870">MPRITEAILSSRGSLERPPAPAIRAVEAEGGCGVIGIASSEAVAGRHLLQSLLQMRNRGNGKGGGIAAVGLDPEFFGVLPRVLAEDYLLAVAFLDGSVRAHVERTYVEPTFVVDHVVEIPLLADAQRALRLDVPPPQVACYFVRVRDEVRAEFMRSHGASDPRAAEDEIVYQNTYRLNRELYASTGEKRAFVLSHGKDMLVLKMVGYGEDVIRAYGLEDFRSNIWIGHHRYPTKGRVWHPGGAHPFIGMHEALVHNGDFANYASISSYLAQRKIYPLYLTDTEVAVLAFDLLSRVYGYPLEYVIEAMAPTTERDFALLPEDRRSLYRQLQSVHIHGSPDGPWFFLIAQSDPQSGAKRLIGITDTSMLRPQVFAIQCGSTSIGFAASEKQAIDAALESLASDDARYWSRADLFWNARGGSHTDGGAFTFTVGPNGGGSTFRCEDKFGNRIGPDASKRPFTGPVPSGGARTPNPADVVEQIQDPVRQFEMVRARIPEWDYSEVASLLEELEEAAQEGADRLKIVSLLTLLVDRRYPTGAMKRSCVLSMVDRSLVHVLEGARGARDGPSAWHELGSAMPSPDRERTVVIVDARRFPPEGPDSLARAIVGLRGRGFRQILLFGVRGQRFIGCGLGPEGRGLHIDVYGSSGDYLASGMDGASIHVHGSAQDQLAQIMKDGTLVVHGDIGQTFMYGAKGGGAFILGNAAGRPMINAVGRPRVVINGTCLDYLAESFMAGDPLSGGGFVILNGMAFDEDGALRDLDSPYPGGNLFSLASGGAIYARDPERKLTEDQLNGGEFAELKPEDWEVARPYLEENERLFGIPLRALLTVEDRERKPAEVYRKIRSSGHKALLPEEGWVRPEG</sequence>
<dbReference type="Gene3D" id="3.60.20.10">
    <property type="entry name" value="Glutamine Phosphoribosylpyrophosphate, subunit 1, domain 1"/>
    <property type="match status" value="1"/>
</dbReference>
<evidence type="ECO:0000313" key="4">
    <source>
        <dbReference type="Proteomes" id="UP000319829"/>
    </source>
</evidence>
<comment type="caution">
    <text evidence="3">The sequence shown here is derived from an EMBL/GenBank/DDBJ whole genome shotgun (WGS) entry which is preliminary data.</text>
</comment>
<feature type="region of interest" description="Disordered" evidence="1">
    <location>
        <begin position="450"/>
        <end position="472"/>
    </location>
</feature>